<name>A0ABU6J3L9_9BURK</name>
<organism evidence="3 4">
    <name type="scientific">Noviherbaspirillum album</name>
    <dbReference type="NCBI Taxonomy" id="3080276"/>
    <lineage>
        <taxon>Bacteria</taxon>
        <taxon>Pseudomonadati</taxon>
        <taxon>Pseudomonadota</taxon>
        <taxon>Betaproteobacteria</taxon>
        <taxon>Burkholderiales</taxon>
        <taxon>Oxalobacteraceae</taxon>
        <taxon>Noviherbaspirillum</taxon>
    </lineage>
</organism>
<sequence length="106" mass="11659">MNVDLKIVRHLVPTMLIGFLAACASPNKPNAAGSGGHQASQGGSAGHAGHTEMMGQMDMKSMCTMHHNMMAKKTPEERDAMMNEHMKSMSPEMRRKHMAMMDDKCK</sequence>
<dbReference type="EMBL" id="JAWIIV010000002">
    <property type="protein sequence ID" value="MEC4718125.1"/>
    <property type="molecule type" value="Genomic_DNA"/>
</dbReference>
<comment type="caution">
    <text evidence="3">The sequence shown here is derived from an EMBL/GenBank/DDBJ whole genome shotgun (WGS) entry which is preliminary data.</text>
</comment>
<feature type="region of interest" description="Disordered" evidence="1">
    <location>
        <begin position="87"/>
        <end position="106"/>
    </location>
</feature>
<evidence type="ECO:0000313" key="4">
    <source>
        <dbReference type="Proteomes" id="UP001352263"/>
    </source>
</evidence>
<gene>
    <name evidence="3" type="ORF">RY831_03130</name>
</gene>
<evidence type="ECO:0000256" key="1">
    <source>
        <dbReference type="SAM" id="MobiDB-lite"/>
    </source>
</evidence>
<feature type="chain" id="PRO_5045492171" evidence="2">
    <location>
        <begin position="25"/>
        <end position="106"/>
    </location>
</feature>
<feature type="signal peptide" evidence="2">
    <location>
        <begin position="1"/>
        <end position="24"/>
    </location>
</feature>
<keyword evidence="4" id="KW-1185">Reference proteome</keyword>
<reference evidence="3 4" key="1">
    <citation type="submission" date="2023-10" db="EMBL/GenBank/DDBJ databases">
        <title>Noviherbaspirillum sp. CPCC 100848 genome assembly.</title>
        <authorList>
            <person name="Li X.Y."/>
            <person name="Fang X.M."/>
        </authorList>
    </citation>
    <scope>NUCLEOTIDE SEQUENCE [LARGE SCALE GENOMIC DNA]</scope>
    <source>
        <strain evidence="3 4">CPCC 100848</strain>
    </source>
</reference>
<accession>A0ABU6J3L9</accession>
<dbReference type="RefSeq" id="WP_326504879.1">
    <property type="nucleotide sequence ID" value="NZ_JAWIIV010000002.1"/>
</dbReference>
<evidence type="ECO:0000256" key="2">
    <source>
        <dbReference type="SAM" id="SignalP"/>
    </source>
</evidence>
<dbReference type="Proteomes" id="UP001352263">
    <property type="component" value="Unassembled WGS sequence"/>
</dbReference>
<keyword evidence="2" id="KW-0732">Signal</keyword>
<feature type="region of interest" description="Disordered" evidence="1">
    <location>
        <begin position="27"/>
        <end position="56"/>
    </location>
</feature>
<evidence type="ECO:0000313" key="3">
    <source>
        <dbReference type="EMBL" id="MEC4718125.1"/>
    </source>
</evidence>
<dbReference type="PROSITE" id="PS51257">
    <property type="entry name" value="PROKAR_LIPOPROTEIN"/>
    <property type="match status" value="1"/>
</dbReference>
<protein>
    <submittedName>
        <fullName evidence="3">Uncharacterized protein</fullName>
    </submittedName>
</protein>
<proteinExistence type="predicted"/>